<evidence type="ECO:0000313" key="2">
    <source>
        <dbReference type="EMBL" id="PNS09296.1"/>
    </source>
</evidence>
<dbReference type="OrthoDB" id="5951507at2"/>
<dbReference type="Proteomes" id="UP000236220">
    <property type="component" value="Unassembled WGS sequence"/>
</dbReference>
<feature type="domain" description="HTH cro/C1-type" evidence="1">
    <location>
        <begin position="43"/>
        <end position="105"/>
    </location>
</feature>
<dbReference type="Gene3D" id="1.10.260.40">
    <property type="entry name" value="lambda repressor-like DNA-binding domains"/>
    <property type="match status" value="1"/>
</dbReference>
<dbReference type="CDD" id="cd00093">
    <property type="entry name" value="HTH_XRE"/>
    <property type="match status" value="1"/>
</dbReference>
<keyword evidence="3" id="KW-1185">Reference proteome</keyword>
<dbReference type="RefSeq" id="WP_103074362.1">
    <property type="nucleotide sequence ID" value="NZ_NPZB01000001.1"/>
</dbReference>
<proteinExistence type="predicted"/>
<evidence type="ECO:0000313" key="3">
    <source>
        <dbReference type="Proteomes" id="UP000236220"/>
    </source>
</evidence>
<dbReference type="GO" id="GO:0003677">
    <property type="term" value="F:DNA binding"/>
    <property type="evidence" value="ECO:0007669"/>
    <property type="project" value="InterPro"/>
</dbReference>
<comment type="caution">
    <text evidence="2">The sequence shown here is derived from an EMBL/GenBank/DDBJ whole genome shotgun (WGS) entry which is preliminary data.</text>
</comment>
<reference evidence="2 3" key="1">
    <citation type="submission" date="2017-08" db="EMBL/GenBank/DDBJ databases">
        <title>Lysobacter sylvestris genome.</title>
        <authorList>
            <person name="Zhang D.-C."/>
            <person name="Albuquerque L."/>
            <person name="Franca L."/>
            <person name="Froufe H.J.C."/>
            <person name="Barroso C."/>
            <person name="Egas C."/>
            <person name="Da Costa M."/>
            <person name="Margesin R."/>
        </authorList>
    </citation>
    <scope>NUCLEOTIDE SEQUENCE [LARGE SCALE GENOMIC DNA]</scope>
    <source>
        <strain evidence="2 3">AM20-91</strain>
    </source>
</reference>
<sequence length="115" mass="12799">MDHDRYNPVPFDVEAIRKRWMKDPVFAEAFVALEDEYVALEELLRARQRAGMTQADVAERMGVAQSSVGRLESTAGSRKHAPSLTTLRKYAAAVGCELRITLTPIAKPKREPTAA</sequence>
<dbReference type="AlphaFoldDB" id="A0A2K1Q2M3"/>
<accession>A0A2K1Q2M3</accession>
<dbReference type="EMBL" id="NPZB01000001">
    <property type="protein sequence ID" value="PNS09296.1"/>
    <property type="molecule type" value="Genomic_DNA"/>
</dbReference>
<dbReference type="Pfam" id="PF01381">
    <property type="entry name" value="HTH_3"/>
    <property type="match status" value="1"/>
</dbReference>
<name>A0A2K1Q2M3_9GAMM</name>
<evidence type="ECO:0000259" key="1">
    <source>
        <dbReference type="PROSITE" id="PS50943"/>
    </source>
</evidence>
<dbReference type="InterPro" id="IPR001387">
    <property type="entry name" value="Cro/C1-type_HTH"/>
</dbReference>
<dbReference type="SMART" id="SM00530">
    <property type="entry name" value="HTH_XRE"/>
    <property type="match status" value="1"/>
</dbReference>
<organism evidence="2 3">
    <name type="scientific">Solilutibacter silvestris</name>
    <dbReference type="NCBI Taxonomy" id="1645665"/>
    <lineage>
        <taxon>Bacteria</taxon>
        <taxon>Pseudomonadati</taxon>
        <taxon>Pseudomonadota</taxon>
        <taxon>Gammaproteobacteria</taxon>
        <taxon>Lysobacterales</taxon>
        <taxon>Lysobacteraceae</taxon>
        <taxon>Solilutibacter</taxon>
    </lineage>
</organism>
<dbReference type="SUPFAM" id="SSF47413">
    <property type="entry name" value="lambda repressor-like DNA-binding domains"/>
    <property type="match status" value="1"/>
</dbReference>
<dbReference type="InterPro" id="IPR010982">
    <property type="entry name" value="Lambda_DNA-bd_dom_sf"/>
</dbReference>
<protein>
    <submittedName>
        <fullName evidence="2">Helix-turn-helix protein</fullName>
    </submittedName>
</protein>
<dbReference type="PROSITE" id="PS50943">
    <property type="entry name" value="HTH_CROC1"/>
    <property type="match status" value="1"/>
</dbReference>
<gene>
    <name evidence="2" type="ORF">Lysil_0925</name>
</gene>